<comment type="caution">
    <text evidence="2">The sequence shown here is derived from an EMBL/GenBank/DDBJ whole genome shotgun (WGS) entry which is preliminary data.</text>
</comment>
<name>A0A2B7X9G1_9EURO</name>
<dbReference type="OrthoDB" id="4207198at2759"/>
<reference evidence="2 3" key="1">
    <citation type="submission" date="2017-10" db="EMBL/GenBank/DDBJ databases">
        <title>Comparative genomics in systemic dimorphic fungi from Ajellomycetaceae.</title>
        <authorList>
            <person name="Munoz J.F."/>
            <person name="Mcewen J.G."/>
            <person name="Clay O.K."/>
            <person name="Cuomo C.A."/>
        </authorList>
    </citation>
    <scope>NUCLEOTIDE SEQUENCE [LARGE SCALE GENOMIC DNA]</scope>
    <source>
        <strain evidence="2 3">UAMH5409</strain>
    </source>
</reference>
<dbReference type="EMBL" id="PDNB01000126">
    <property type="protein sequence ID" value="PGH05347.1"/>
    <property type="molecule type" value="Genomic_DNA"/>
</dbReference>
<dbReference type="Proteomes" id="UP000223968">
    <property type="component" value="Unassembled WGS sequence"/>
</dbReference>
<keyword evidence="1" id="KW-0472">Membrane</keyword>
<proteinExistence type="predicted"/>
<keyword evidence="1" id="KW-1133">Transmembrane helix</keyword>
<gene>
    <name evidence="2" type="ORF">AJ79_06816</name>
</gene>
<protein>
    <submittedName>
        <fullName evidence="2">Uncharacterized protein</fullName>
    </submittedName>
</protein>
<sequence>MVLATEQKNRTPDDIPLNDAVTSGKDYILSVFPNGRPTKTATSPNVDGVIQWYSGWLNRQLQNLPSSISGRLRSFPQIFRDVAELGESGYSIDDIATSLLQSDLIGMSNCDEKQVSTLLVFAIIGWQTMLYQAAFQTCPPQQLAVADVLDGYIGQAFMKLKQDQSQASRCLSDFLLGFGLMLPKEDMCISDDPEDCGAFENISVVDPSQFNASLLHSMAQIKIKWVDVIAPHLEFDKATNTMFLFRYPSFCMANISPEHEANGVIHGCAAVCGDNENWASKTEVTQFLHEILLSYRLLFGQSKDSRRLFQSLHVFEGMKPEEHDLLLQQLCCNKSFTLPSPTKEREFYRLRRDFPVLRSRIASLQQHVANFKPRGWREIWKDKRDSAQWYTFWAVIIFGGLGIILSLAQTVLQAAQLAGSQKP</sequence>
<evidence type="ECO:0000313" key="3">
    <source>
        <dbReference type="Proteomes" id="UP000223968"/>
    </source>
</evidence>
<dbReference type="STRING" id="1447875.A0A2B7X9G1"/>
<organism evidence="2 3">
    <name type="scientific">Helicocarpus griseus UAMH5409</name>
    <dbReference type="NCBI Taxonomy" id="1447875"/>
    <lineage>
        <taxon>Eukaryota</taxon>
        <taxon>Fungi</taxon>
        <taxon>Dikarya</taxon>
        <taxon>Ascomycota</taxon>
        <taxon>Pezizomycotina</taxon>
        <taxon>Eurotiomycetes</taxon>
        <taxon>Eurotiomycetidae</taxon>
        <taxon>Onygenales</taxon>
        <taxon>Ajellomycetaceae</taxon>
        <taxon>Helicocarpus</taxon>
    </lineage>
</organism>
<keyword evidence="1" id="KW-0812">Transmembrane</keyword>
<feature type="transmembrane region" description="Helical" evidence="1">
    <location>
        <begin position="389"/>
        <end position="412"/>
    </location>
</feature>
<accession>A0A2B7X9G1</accession>
<dbReference type="AlphaFoldDB" id="A0A2B7X9G1"/>
<evidence type="ECO:0000313" key="2">
    <source>
        <dbReference type="EMBL" id="PGH05347.1"/>
    </source>
</evidence>
<keyword evidence="3" id="KW-1185">Reference proteome</keyword>
<evidence type="ECO:0000256" key="1">
    <source>
        <dbReference type="SAM" id="Phobius"/>
    </source>
</evidence>